<dbReference type="Gene3D" id="2.60.40.3780">
    <property type="match status" value="1"/>
</dbReference>
<dbReference type="CDD" id="cd16913">
    <property type="entry name" value="YkuD_like"/>
    <property type="match status" value="1"/>
</dbReference>
<comment type="pathway">
    <text evidence="1 7">Cell wall biogenesis; peptidoglycan biosynthesis.</text>
</comment>
<dbReference type="Pfam" id="PF03734">
    <property type="entry name" value="YkuD"/>
    <property type="match status" value="1"/>
</dbReference>
<name>A0A2P8CPL1_9ACTN</name>
<feature type="signal peptide" evidence="9">
    <location>
        <begin position="1"/>
        <end position="27"/>
    </location>
</feature>
<accession>A0A2P8CPL1</accession>
<reference evidence="11 12" key="1">
    <citation type="submission" date="2018-03" db="EMBL/GenBank/DDBJ databases">
        <title>Genomic Encyclopedia of Archaeal and Bacterial Type Strains, Phase II (KMG-II): from individual species to whole genera.</title>
        <authorList>
            <person name="Goeker M."/>
        </authorList>
    </citation>
    <scope>NUCLEOTIDE SEQUENCE [LARGE SCALE GENOMIC DNA]</scope>
    <source>
        <strain evidence="11 12">DSM 45312</strain>
    </source>
</reference>
<comment type="caution">
    <text evidence="11">The sequence shown here is derived from an EMBL/GenBank/DDBJ whole genome shotgun (WGS) entry which is preliminary data.</text>
</comment>
<dbReference type="GO" id="GO:0071555">
    <property type="term" value="P:cell wall organization"/>
    <property type="evidence" value="ECO:0007669"/>
    <property type="project" value="UniProtKB-UniRule"/>
</dbReference>
<keyword evidence="11" id="KW-0449">Lipoprotein</keyword>
<evidence type="ECO:0000256" key="3">
    <source>
        <dbReference type="ARBA" id="ARBA00022960"/>
    </source>
</evidence>
<dbReference type="PROSITE" id="PS52029">
    <property type="entry name" value="LD_TPASE"/>
    <property type="match status" value="1"/>
</dbReference>
<feature type="active site" description="Proton donor/acceptor" evidence="7">
    <location>
        <position position="343"/>
    </location>
</feature>
<dbReference type="GO" id="GO:0005576">
    <property type="term" value="C:extracellular region"/>
    <property type="evidence" value="ECO:0007669"/>
    <property type="project" value="TreeGrafter"/>
</dbReference>
<evidence type="ECO:0000313" key="11">
    <source>
        <dbReference type="EMBL" id="PSK86906.1"/>
    </source>
</evidence>
<dbReference type="GO" id="GO:0016746">
    <property type="term" value="F:acyltransferase activity"/>
    <property type="evidence" value="ECO:0007669"/>
    <property type="project" value="UniProtKB-KW"/>
</dbReference>
<evidence type="ECO:0000256" key="7">
    <source>
        <dbReference type="PROSITE-ProRule" id="PRU01373"/>
    </source>
</evidence>
<dbReference type="EMBL" id="PYGA01000033">
    <property type="protein sequence ID" value="PSK86906.1"/>
    <property type="molecule type" value="Genomic_DNA"/>
</dbReference>
<evidence type="ECO:0000256" key="5">
    <source>
        <dbReference type="ARBA" id="ARBA00023315"/>
    </source>
</evidence>
<dbReference type="InterPro" id="IPR038063">
    <property type="entry name" value="Transpep_catalytic_dom"/>
</dbReference>
<dbReference type="Gene3D" id="2.60.40.3710">
    <property type="match status" value="1"/>
</dbReference>
<dbReference type="InterPro" id="IPR005490">
    <property type="entry name" value="LD_TPept_cat_dom"/>
</dbReference>
<protein>
    <submittedName>
        <fullName evidence="11">Lipoprotein-anchoring transpeptidase ErfK/SrfK</fullName>
    </submittedName>
</protein>
<evidence type="ECO:0000259" key="10">
    <source>
        <dbReference type="PROSITE" id="PS52029"/>
    </source>
</evidence>
<dbReference type="GO" id="GO:0071972">
    <property type="term" value="F:peptidoglycan L,D-transpeptidase activity"/>
    <property type="evidence" value="ECO:0007669"/>
    <property type="project" value="TreeGrafter"/>
</dbReference>
<keyword evidence="2" id="KW-0808">Transferase</keyword>
<evidence type="ECO:0000256" key="4">
    <source>
        <dbReference type="ARBA" id="ARBA00022984"/>
    </source>
</evidence>
<evidence type="ECO:0000256" key="1">
    <source>
        <dbReference type="ARBA" id="ARBA00004752"/>
    </source>
</evidence>
<keyword evidence="4 7" id="KW-0573">Peptidoglycan synthesis</keyword>
<evidence type="ECO:0000313" key="12">
    <source>
        <dbReference type="Proteomes" id="UP000240542"/>
    </source>
</evidence>
<evidence type="ECO:0000256" key="6">
    <source>
        <dbReference type="ARBA" id="ARBA00023316"/>
    </source>
</evidence>
<feature type="region of interest" description="Disordered" evidence="8">
    <location>
        <begin position="80"/>
        <end position="115"/>
    </location>
</feature>
<evidence type="ECO:0000256" key="2">
    <source>
        <dbReference type="ARBA" id="ARBA00022679"/>
    </source>
</evidence>
<dbReference type="InterPro" id="IPR041280">
    <property type="entry name" value="Big_10"/>
</dbReference>
<dbReference type="GO" id="GO:0018104">
    <property type="term" value="P:peptidoglycan-protein cross-linking"/>
    <property type="evidence" value="ECO:0007669"/>
    <property type="project" value="TreeGrafter"/>
</dbReference>
<dbReference type="GO" id="GO:0008360">
    <property type="term" value="P:regulation of cell shape"/>
    <property type="evidence" value="ECO:0007669"/>
    <property type="project" value="UniProtKB-UniRule"/>
</dbReference>
<dbReference type="Pfam" id="PF17964">
    <property type="entry name" value="Big_10"/>
    <property type="match status" value="1"/>
</dbReference>
<dbReference type="CDD" id="cd13432">
    <property type="entry name" value="LDT_IgD_like_2"/>
    <property type="match status" value="1"/>
</dbReference>
<dbReference type="PANTHER" id="PTHR30582:SF2">
    <property type="entry name" value="L,D-TRANSPEPTIDASE YCIB-RELATED"/>
    <property type="match status" value="1"/>
</dbReference>
<keyword evidence="3 7" id="KW-0133">Cell shape</keyword>
<dbReference type="SUPFAM" id="SSF141523">
    <property type="entry name" value="L,D-transpeptidase catalytic domain-like"/>
    <property type="match status" value="1"/>
</dbReference>
<dbReference type="UniPathway" id="UPA00219"/>
<gene>
    <name evidence="11" type="ORF">CLV63_13323</name>
</gene>
<dbReference type="AlphaFoldDB" id="A0A2P8CPL1"/>
<keyword evidence="12" id="KW-1185">Reference proteome</keyword>
<keyword evidence="5" id="KW-0012">Acyltransferase</keyword>
<dbReference type="Gene3D" id="2.40.440.10">
    <property type="entry name" value="L,D-transpeptidase catalytic domain-like"/>
    <property type="match status" value="1"/>
</dbReference>
<feature type="domain" description="L,D-TPase catalytic" evidence="10">
    <location>
        <begin position="257"/>
        <end position="384"/>
    </location>
</feature>
<proteinExistence type="predicted"/>
<keyword evidence="6 7" id="KW-0961">Cell wall biogenesis/degradation</keyword>
<sequence>MPSKPPRPTSALRIAVLAGAVVLLASACTGGGGGGGTGGGEDAPAAVIAPKDGATEVRPDLPITVKAADGTVKDVEVEVVPPEDAEDGSGEEKKKDNPADEITGSLNKDKTTWTSDWTLTPGAKVTVRADIATGGGAEKVESSFSTLPATEGKRLELESNFPSSGDEVGVGMPVIVNFDLPVENKEKVEAAMNVTSEKPAVGAWNWFDDKTAVFRPKEYWEPNQKVTVDMHLAGVPAAKGVYGLRNYRLAFEVGRSQISTVSNKSHRMVVERDGKEIKDFPISNGDGTKPEFRTTSGTHVTMERHTNYKMDSATIGIPEGSPGAYSLTVAYAVRFSNSGEFAHTSAGNPSLGSDNVSHGCTNMNLQDSKWFYENTLIGDPYIVTGTTRDLEVDNGWGYWQRPWDEWLKESALGEPDTTDKPGSPGSPHGSA</sequence>
<feature type="chain" id="PRO_5015134370" evidence="9">
    <location>
        <begin position="28"/>
        <end position="431"/>
    </location>
</feature>
<evidence type="ECO:0000256" key="8">
    <source>
        <dbReference type="SAM" id="MobiDB-lite"/>
    </source>
</evidence>
<dbReference type="Proteomes" id="UP000240542">
    <property type="component" value="Unassembled WGS sequence"/>
</dbReference>
<dbReference type="InterPro" id="IPR050979">
    <property type="entry name" value="LD-transpeptidase"/>
</dbReference>
<dbReference type="PROSITE" id="PS51257">
    <property type="entry name" value="PROKAR_LIPOPROTEIN"/>
    <property type="match status" value="1"/>
</dbReference>
<evidence type="ECO:0000256" key="9">
    <source>
        <dbReference type="SAM" id="SignalP"/>
    </source>
</evidence>
<feature type="active site" description="Nucleophile" evidence="7">
    <location>
        <position position="360"/>
    </location>
</feature>
<dbReference type="OrthoDB" id="5242354at2"/>
<keyword evidence="9" id="KW-0732">Signal</keyword>
<feature type="region of interest" description="Disordered" evidence="8">
    <location>
        <begin position="409"/>
        <end position="431"/>
    </location>
</feature>
<dbReference type="PANTHER" id="PTHR30582">
    <property type="entry name" value="L,D-TRANSPEPTIDASE"/>
    <property type="match status" value="1"/>
</dbReference>
<organism evidence="11 12">
    <name type="scientific">Murinocardiopsis flavida</name>
    <dbReference type="NCBI Taxonomy" id="645275"/>
    <lineage>
        <taxon>Bacteria</taxon>
        <taxon>Bacillati</taxon>
        <taxon>Actinomycetota</taxon>
        <taxon>Actinomycetes</taxon>
        <taxon>Streptosporangiales</taxon>
        <taxon>Nocardiopsidaceae</taxon>
        <taxon>Murinocardiopsis</taxon>
    </lineage>
</organism>
<dbReference type="RefSeq" id="WP_106586637.1">
    <property type="nucleotide sequence ID" value="NZ_PYGA01000033.1"/>
</dbReference>